<name>A0A7J6X8M8_THATH</name>
<keyword evidence="3" id="KW-1185">Reference proteome</keyword>
<dbReference type="AlphaFoldDB" id="A0A7J6X8M8"/>
<feature type="non-terminal residue" evidence="2">
    <location>
        <position position="141"/>
    </location>
</feature>
<reference evidence="2 3" key="1">
    <citation type="submission" date="2020-06" db="EMBL/GenBank/DDBJ databases">
        <title>Transcriptomic and genomic resources for Thalictrum thalictroides and T. hernandezii: Facilitating candidate gene discovery in an emerging model plant lineage.</title>
        <authorList>
            <person name="Arias T."/>
            <person name="Riano-Pachon D.M."/>
            <person name="Di Stilio V.S."/>
        </authorList>
    </citation>
    <scope>NUCLEOTIDE SEQUENCE [LARGE SCALE GENOMIC DNA]</scope>
    <source>
        <strain evidence="3">cv. WT478/WT964</strain>
        <tissue evidence="2">Leaves</tissue>
    </source>
</reference>
<organism evidence="2 3">
    <name type="scientific">Thalictrum thalictroides</name>
    <name type="common">Rue-anemone</name>
    <name type="synonym">Anemone thalictroides</name>
    <dbReference type="NCBI Taxonomy" id="46969"/>
    <lineage>
        <taxon>Eukaryota</taxon>
        <taxon>Viridiplantae</taxon>
        <taxon>Streptophyta</taxon>
        <taxon>Embryophyta</taxon>
        <taxon>Tracheophyta</taxon>
        <taxon>Spermatophyta</taxon>
        <taxon>Magnoliopsida</taxon>
        <taxon>Ranunculales</taxon>
        <taxon>Ranunculaceae</taxon>
        <taxon>Thalictroideae</taxon>
        <taxon>Thalictrum</taxon>
    </lineage>
</organism>
<dbReference type="EMBL" id="JABWDY010005045">
    <property type="protein sequence ID" value="KAF5204732.1"/>
    <property type="molecule type" value="Genomic_DNA"/>
</dbReference>
<comment type="caution">
    <text evidence="2">The sequence shown here is derived from an EMBL/GenBank/DDBJ whole genome shotgun (WGS) entry which is preliminary data.</text>
</comment>
<evidence type="ECO:0000313" key="2">
    <source>
        <dbReference type="EMBL" id="KAF5204732.1"/>
    </source>
</evidence>
<protein>
    <submittedName>
        <fullName evidence="2">Uncharacterized protein</fullName>
    </submittedName>
</protein>
<feature type="region of interest" description="Disordered" evidence="1">
    <location>
        <begin position="119"/>
        <end position="141"/>
    </location>
</feature>
<dbReference type="OrthoDB" id="1730821at2759"/>
<proteinExistence type="predicted"/>
<evidence type="ECO:0000313" key="3">
    <source>
        <dbReference type="Proteomes" id="UP000554482"/>
    </source>
</evidence>
<sequence>MVKKTIDSFLKKRGAIVTTELSTQNVGTSISSENEPRPPKVPRVELHETPIIEPQQTPIIEFQETPTMEPQEIPIVEPREIPRVETQEIDTSSLERDPGLRQDIWSYPPSKREDIRRAYLKFGPYQPMPTKNKPFPRDKNR</sequence>
<dbReference type="Proteomes" id="UP000554482">
    <property type="component" value="Unassembled WGS sequence"/>
</dbReference>
<evidence type="ECO:0000256" key="1">
    <source>
        <dbReference type="SAM" id="MobiDB-lite"/>
    </source>
</evidence>
<accession>A0A7J6X8M8</accession>
<gene>
    <name evidence="2" type="ORF">FRX31_005681</name>
</gene>
<feature type="compositionally biased region" description="Basic and acidic residues" evidence="1">
    <location>
        <begin position="77"/>
        <end position="86"/>
    </location>
</feature>
<feature type="region of interest" description="Disordered" evidence="1">
    <location>
        <begin position="65"/>
        <end position="107"/>
    </location>
</feature>